<sequence>MSQKKGPLAGLRVIDASNFLAAPTVSMHLADMGAEVIKLERPNGGDEFRNWGRRRDDIALYYKVVNRNKLSVTADFRTPLGVETVKRLVRDADLIVENYRPGTMEKWGLGYDVLSAINPRLVMLRVTGYGQEGPNAHKPGFGTALEGYGGFVYINGEPERPPLLPPFGLSDASSGLCGAFLALAALRERDASGKGQVVDLALYEAMFAMLGPFVVEYDQLGVVQERIGSRLPWVAPRNTYQCRDGAWVSLSASSNGTFVRLCTALGEPALATDPRFTENAGRVAHVEALDAELSRLIGRFDRADLIALLEASDAVVAPVNSVADIMLDPHIVARGSIISVEDAELGGPMRMQAPSGRFSRTPPEIQHAGPPAGAHNRDILLGRLGFTEAELRAAGIEA</sequence>
<organism evidence="3 4">
    <name type="scientific">Sediminicoccus rosea</name>
    <dbReference type="NCBI Taxonomy" id="1225128"/>
    <lineage>
        <taxon>Bacteria</taxon>
        <taxon>Pseudomonadati</taxon>
        <taxon>Pseudomonadota</taxon>
        <taxon>Alphaproteobacteria</taxon>
        <taxon>Acetobacterales</taxon>
        <taxon>Roseomonadaceae</taxon>
        <taxon>Sediminicoccus</taxon>
    </lineage>
</organism>
<dbReference type="EMBL" id="CP137852">
    <property type="protein sequence ID" value="WPB85167.1"/>
    <property type="molecule type" value="Genomic_DNA"/>
</dbReference>
<reference evidence="3 4" key="1">
    <citation type="submission" date="2023-11" db="EMBL/GenBank/DDBJ databases">
        <title>Arctic aerobic anoxygenic photoheterotroph Sediminicoccus rosea KRV36 adapts its photosynthesis to long days of polar summer.</title>
        <authorList>
            <person name="Tomasch J."/>
            <person name="Kopejtka K."/>
            <person name="Bily T."/>
            <person name="Gardiner A.T."/>
            <person name="Gardian Z."/>
            <person name="Shivaramu S."/>
            <person name="Koblizek M."/>
            <person name="Engelhardt F."/>
            <person name="Kaftan D."/>
        </authorList>
    </citation>
    <scope>NUCLEOTIDE SEQUENCE [LARGE SCALE GENOMIC DNA]</scope>
    <source>
        <strain evidence="3 4">R-30</strain>
    </source>
</reference>
<dbReference type="InterPro" id="IPR044855">
    <property type="entry name" value="CoA-Trfase_III_dom3_sf"/>
</dbReference>
<dbReference type="GO" id="GO:0016740">
    <property type="term" value="F:transferase activity"/>
    <property type="evidence" value="ECO:0007669"/>
    <property type="project" value="UniProtKB-KW"/>
</dbReference>
<evidence type="ECO:0000313" key="4">
    <source>
        <dbReference type="Proteomes" id="UP001305521"/>
    </source>
</evidence>
<evidence type="ECO:0000256" key="1">
    <source>
        <dbReference type="ARBA" id="ARBA00022679"/>
    </source>
</evidence>
<dbReference type="Pfam" id="PF02515">
    <property type="entry name" value="CoA_transf_3"/>
    <property type="match status" value="1"/>
</dbReference>
<dbReference type="Gene3D" id="3.40.50.10540">
    <property type="entry name" value="Crotonobetainyl-coa:carnitine coa-transferase, domain 1"/>
    <property type="match status" value="1"/>
</dbReference>
<keyword evidence="4" id="KW-1185">Reference proteome</keyword>
<dbReference type="Proteomes" id="UP001305521">
    <property type="component" value="Chromosome"/>
</dbReference>
<dbReference type="InterPro" id="IPR023606">
    <property type="entry name" value="CoA-Trfase_III_dom_1_sf"/>
</dbReference>
<protein>
    <submittedName>
        <fullName evidence="3">CoA transferase</fullName>
        <ecNumber evidence="3">2.8.3.-</ecNumber>
    </submittedName>
</protein>
<accession>A0ABZ0PIF3</accession>
<name>A0ABZ0PIF3_9PROT</name>
<dbReference type="EC" id="2.8.3.-" evidence="3"/>
<evidence type="ECO:0000313" key="3">
    <source>
        <dbReference type="EMBL" id="WPB85167.1"/>
    </source>
</evidence>
<evidence type="ECO:0000256" key="2">
    <source>
        <dbReference type="SAM" id="MobiDB-lite"/>
    </source>
</evidence>
<dbReference type="SUPFAM" id="SSF89796">
    <property type="entry name" value="CoA-transferase family III (CaiB/BaiF)"/>
    <property type="match status" value="1"/>
</dbReference>
<dbReference type="InterPro" id="IPR050483">
    <property type="entry name" value="CoA-transferase_III_domain"/>
</dbReference>
<dbReference type="RefSeq" id="WP_318649133.1">
    <property type="nucleotide sequence ID" value="NZ_CP137852.1"/>
</dbReference>
<dbReference type="PANTHER" id="PTHR48207:SF3">
    <property type="entry name" value="SUCCINATE--HYDROXYMETHYLGLUTARATE COA-TRANSFERASE"/>
    <property type="match status" value="1"/>
</dbReference>
<dbReference type="InterPro" id="IPR003673">
    <property type="entry name" value="CoA-Trfase_fam_III"/>
</dbReference>
<gene>
    <name evidence="3" type="ORF">R9Z33_24140</name>
</gene>
<dbReference type="PANTHER" id="PTHR48207">
    <property type="entry name" value="SUCCINATE--HYDROXYMETHYLGLUTARATE COA-TRANSFERASE"/>
    <property type="match status" value="1"/>
</dbReference>
<proteinExistence type="predicted"/>
<feature type="region of interest" description="Disordered" evidence="2">
    <location>
        <begin position="353"/>
        <end position="374"/>
    </location>
</feature>
<dbReference type="Gene3D" id="3.30.1540.10">
    <property type="entry name" value="formyl-coa transferase, domain 3"/>
    <property type="match status" value="1"/>
</dbReference>
<keyword evidence="1 3" id="KW-0808">Transferase</keyword>